<dbReference type="AlphaFoldDB" id="A0A220UI15"/>
<evidence type="ECO:0000313" key="4">
    <source>
        <dbReference type="Proteomes" id="UP000198367"/>
    </source>
</evidence>
<name>A0A220UI15_9GAMM</name>
<accession>A0A220UI15</accession>
<protein>
    <recommendedName>
        <fullName evidence="2">Ysc84 actin-binding domain-containing protein</fullName>
    </recommendedName>
</protein>
<evidence type="ECO:0000313" key="3">
    <source>
        <dbReference type="EMBL" id="ASK67640.1"/>
    </source>
</evidence>
<reference evidence="3 4" key="1">
    <citation type="submission" date="2017-07" db="EMBL/GenBank/DDBJ databases">
        <title>Phenotypical and genomic characterization of a clinical isolate of Shewanella bicestrii sp. nov. producing an extended-spectrum beta-lactamase and a new oxacillinase variant.</title>
        <authorList>
            <person name="Jousset A.B."/>
            <person name="Bonnin R.A."/>
            <person name="Girlich D."/>
            <person name="Dabos L."/>
            <person name="Potron A."/>
            <person name="Dortet L."/>
            <person name="Glaser P."/>
            <person name="Naas T."/>
        </authorList>
    </citation>
    <scope>NUCLEOTIDE SEQUENCE [LARGE SCALE GENOMIC DNA]</scope>
    <source>
        <strain evidence="3 4">JAB-1</strain>
    </source>
</reference>
<dbReference type="Proteomes" id="UP000198367">
    <property type="component" value="Chromosome"/>
</dbReference>
<dbReference type="KEGG" id="sbj:CF168_01530"/>
<gene>
    <name evidence="3" type="ORF">CF168_01530</name>
</gene>
<organism evidence="3 4">
    <name type="scientific">Shewanella bicestrii</name>
    <dbReference type="NCBI Taxonomy" id="2018305"/>
    <lineage>
        <taxon>Bacteria</taxon>
        <taxon>Pseudomonadati</taxon>
        <taxon>Pseudomonadota</taxon>
        <taxon>Gammaproteobacteria</taxon>
        <taxon>Alteromonadales</taxon>
        <taxon>Shewanellaceae</taxon>
        <taxon>Shewanella</taxon>
    </lineage>
</organism>
<proteinExistence type="predicted"/>
<dbReference type="EMBL" id="CP022358">
    <property type="protein sequence ID" value="ASK67640.1"/>
    <property type="molecule type" value="Genomic_DNA"/>
</dbReference>
<dbReference type="InterPro" id="IPR007461">
    <property type="entry name" value="Ysc84_actin-binding"/>
</dbReference>
<keyword evidence="4" id="KW-1185">Reference proteome</keyword>
<dbReference type="CDD" id="cd11524">
    <property type="entry name" value="SYLF"/>
    <property type="match status" value="1"/>
</dbReference>
<keyword evidence="1" id="KW-0732">Signal</keyword>
<feature type="domain" description="Ysc84 actin-binding" evidence="2">
    <location>
        <begin position="88"/>
        <end position="187"/>
    </location>
</feature>
<dbReference type="RefSeq" id="WP_011624854.1">
    <property type="nucleotide sequence ID" value="NZ_CP022358.1"/>
</dbReference>
<sequence>MKSFLSLIVASTCLIASFMAPAAQADDSYTEALNNFHQAKETRKFFDTAYGYALFPTVGKGGIGIGAAYGKGRVFQAGQYMGDSSLTQLSIGFQLGGQAYSEIIFFKDAKSYNEFTSGSFEFDAQASAVAINMGANAKAGTTGNSAGAGQAGGNQSATAAYINGMAVFTVAKGGLMFEAALAGQSFSFEPRGN</sequence>
<dbReference type="Pfam" id="PF04366">
    <property type="entry name" value="Ysc84"/>
    <property type="match status" value="1"/>
</dbReference>
<feature type="chain" id="PRO_5011671476" description="Ysc84 actin-binding domain-containing protein" evidence="1">
    <location>
        <begin position="26"/>
        <end position="193"/>
    </location>
</feature>
<evidence type="ECO:0000256" key="1">
    <source>
        <dbReference type="SAM" id="SignalP"/>
    </source>
</evidence>
<feature type="signal peptide" evidence="1">
    <location>
        <begin position="1"/>
        <end position="25"/>
    </location>
</feature>
<evidence type="ECO:0000259" key="2">
    <source>
        <dbReference type="Pfam" id="PF04366"/>
    </source>
</evidence>